<evidence type="ECO:0000313" key="12">
    <source>
        <dbReference type="Proteomes" id="UP000001460"/>
    </source>
</evidence>
<dbReference type="InterPro" id="IPR000719">
    <property type="entry name" value="Prot_kinase_dom"/>
</dbReference>
<dbReference type="EMBL" id="DS989739">
    <property type="protein sequence ID" value="EEA08388.1"/>
    <property type="molecule type" value="Genomic_DNA"/>
</dbReference>
<dbReference type="GO" id="GO:0007165">
    <property type="term" value="P:signal transduction"/>
    <property type="evidence" value="ECO:0007669"/>
    <property type="project" value="TreeGrafter"/>
</dbReference>
<keyword evidence="5" id="KW-0418">Kinase</keyword>
<dbReference type="GO" id="GO:0005524">
    <property type="term" value="F:ATP binding"/>
    <property type="evidence" value="ECO:0007669"/>
    <property type="project" value="UniProtKB-UniRule"/>
</dbReference>
<dbReference type="InterPro" id="IPR011009">
    <property type="entry name" value="Kinase-like_dom_sf"/>
</dbReference>
<evidence type="ECO:0000313" key="11">
    <source>
        <dbReference type="EMBL" id="EEA08388.1"/>
    </source>
</evidence>
<dbReference type="Gene3D" id="1.10.510.10">
    <property type="entry name" value="Transferase(Phosphotransferase) domain 1"/>
    <property type="match status" value="1"/>
</dbReference>
<comment type="catalytic activity">
    <reaction evidence="7">
        <text>L-threonyl-[protein] + ATP = O-phospho-L-threonyl-[protein] + ADP + H(+)</text>
        <dbReference type="Rhea" id="RHEA:46608"/>
        <dbReference type="Rhea" id="RHEA-COMP:11060"/>
        <dbReference type="Rhea" id="RHEA-COMP:11605"/>
        <dbReference type="ChEBI" id="CHEBI:15378"/>
        <dbReference type="ChEBI" id="CHEBI:30013"/>
        <dbReference type="ChEBI" id="CHEBI:30616"/>
        <dbReference type="ChEBI" id="CHEBI:61977"/>
        <dbReference type="ChEBI" id="CHEBI:456216"/>
        <dbReference type="EC" id="2.7.11.1"/>
    </reaction>
</comment>
<protein>
    <recommendedName>
        <fullName evidence="1">non-specific serine/threonine protein kinase</fullName>
        <ecNumber evidence="1">2.7.11.1</ecNumber>
    </recommendedName>
</protein>
<dbReference type="GeneID" id="6997849"/>
<keyword evidence="6 9" id="KW-0067">ATP-binding</keyword>
<evidence type="ECO:0000256" key="9">
    <source>
        <dbReference type="PROSITE-ProRule" id="PRU10141"/>
    </source>
</evidence>
<dbReference type="PROSITE" id="PS50011">
    <property type="entry name" value="PROTEIN_KINASE_DOM"/>
    <property type="match status" value="1"/>
</dbReference>
<feature type="binding site" evidence="9">
    <location>
        <position position="182"/>
    </location>
    <ligand>
        <name>ATP</name>
        <dbReference type="ChEBI" id="CHEBI:30616"/>
    </ligand>
</feature>
<evidence type="ECO:0000259" key="10">
    <source>
        <dbReference type="PROSITE" id="PS50011"/>
    </source>
</evidence>
<proteinExistence type="predicted"/>
<keyword evidence="4 9" id="KW-0547">Nucleotide-binding</keyword>
<dbReference type="CDD" id="cd00180">
    <property type="entry name" value="PKc"/>
    <property type="match status" value="1"/>
</dbReference>
<evidence type="ECO:0000256" key="6">
    <source>
        <dbReference type="ARBA" id="ARBA00022840"/>
    </source>
</evidence>
<dbReference type="RefSeq" id="XP_002142737.1">
    <property type="nucleotide sequence ID" value="XM_002142701.1"/>
</dbReference>
<evidence type="ECO:0000256" key="3">
    <source>
        <dbReference type="ARBA" id="ARBA00022679"/>
    </source>
</evidence>
<evidence type="ECO:0000256" key="4">
    <source>
        <dbReference type="ARBA" id="ARBA00022741"/>
    </source>
</evidence>
<dbReference type="PANTHER" id="PTHR43895">
    <property type="entry name" value="CALCIUM/CALMODULIN-DEPENDENT PROTEIN KINASE KINASE-RELATED"/>
    <property type="match status" value="1"/>
</dbReference>
<dbReference type="STRING" id="441375.B6AJJ7"/>
<dbReference type="eggNOG" id="KOG0583">
    <property type="taxonomic scope" value="Eukaryota"/>
</dbReference>
<dbReference type="SUPFAM" id="SSF56112">
    <property type="entry name" value="Protein kinase-like (PK-like)"/>
    <property type="match status" value="1"/>
</dbReference>
<keyword evidence="12" id="KW-1185">Reference proteome</keyword>
<accession>B6AJJ7</accession>
<dbReference type="AlphaFoldDB" id="B6AJJ7"/>
<gene>
    <name evidence="11" type="ORF">CMU_021520</name>
</gene>
<evidence type="ECO:0000256" key="7">
    <source>
        <dbReference type="ARBA" id="ARBA00047899"/>
    </source>
</evidence>
<dbReference type="Pfam" id="PF00069">
    <property type="entry name" value="Pkinase"/>
    <property type="match status" value="1"/>
</dbReference>
<feature type="domain" description="Protein kinase" evidence="10">
    <location>
        <begin position="153"/>
        <end position="418"/>
    </location>
</feature>
<dbReference type="VEuPathDB" id="CryptoDB:CMU_021520"/>
<evidence type="ECO:0000256" key="8">
    <source>
        <dbReference type="ARBA" id="ARBA00048679"/>
    </source>
</evidence>
<name>B6AJJ7_CRYMR</name>
<organism evidence="11 12">
    <name type="scientific">Cryptosporidium muris (strain RN66)</name>
    <dbReference type="NCBI Taxonomy" id="441375"/>
    <lineage>
        <taxon>Eukaryota</taxon>
        <taxon>Sar</taxon>
        <taxon>Alveolata</taxon>
        <taxon>Apicomplexa</taxon>
        <taxon>Conoidasida</taxon>
        <taxon>Coccidia</taxon>
        <taxon>Eucoccidiorida</taxon>
        <taxon>Eimeriorina</taxon>
        <taxon>Cryptosporidiidae</taxon>
        <taxon>Cryptosporidium</taxon>
    </lineage>
</organism>
<evidence type="ECO:0000256" key="5">
    <source>
        <dbReference type="ARBA" id="ARBA00022777"/>
    </source>
</evidence>
<dbReference type="PROSITE" id="PS00107">
    <property type="entry name" value="PROTEIN_KINASE_ATP"/>
    <property type="match status" value="1"/>
</dbReference>
<reference evidence="11" key="1">
    <citation type="submission" date="2008-06" db="EMBL/GenBank/DDBJ databases">
        <authorList>
            <person name="Lorenzi H."/>
            <person name="Inman J."/>
            <person name="Miller J."/>
            <person name="Schobel S."/>
            <person name="Amedeo P."/>
            <person name="Caler E.V."/>
            <person name="da Silva J."/>
        </authorList>
    </citation>
    <scope>NUCLEOTIDE SEQUENCE [LARGE SCALE GENOMIC DNA]</scope>
    <source>
        <strain evidence="11">RN66</strain>
    </source>
</reference>
<comment type="catalytic activity">
    <reaction evidence="8">
        <text>L-seryl-[protein] + ATP = O-phospho-L-seryl-[protein] + ADP + H(+)</text>
        <dbReference type="Rhea" id="RHEA:17989"/>
        <dbReference type="Rhea" id="RHEA-COMP:9863"/>
        <dbReference type="Rhea" id="RHEA-COMP:11604"/>
        <dbReference type="ChEBI" id="CHEBI:15378"/>
        <dbReference type="ChEBI" id="CHEBI:29999"/>
        <dbReference type="ChEBI" id="CHEBI:30616"/>
        <dbReference type="ChEBI" id="CHEBI:83421"/>
        <dbReference type="ChEBI" id="CHEBI:456216"/>
        <dbReference type="EC" id="2.7.11.1"/>
    </reaction>
</comment>
<dbReference type="GO" id="GO:0004674">
    <property type="term" value="F:protein serine/threonine kinase activity"/>
    <property type="evidence" value="ECO:0007669"/>
    <property type="project" value="UniProtKB-KW"/>
</dbReference>
<dbReference type="EC" id="2.7.11.1" evidence="1"/>
<evidence type="ECO:0000256" key="2">
    <source>
        <dbReference type="ARBA" id="ARBA00022527"/>
    </source>
</evidence>
<keyword evidence="2" id="KW-0723">Serine/threonine-protein kinase</keyword>
<keyword evidence="3" id="KW-0808">Transferase</keyword>
<dbReference type="OrthoDB" id="504170at2759"/>
<dbReference type="PANTHER" id="PTHR43895:SF32">
    <property type="entry name" value="SERINE_THREONINE-PROTEIN KINASE CHK1"/>
    <property type="match status" value="1"/>
</dbReference>
<dbReference type="Proteomes" id="UP000001460">
    <property type="component" value="Unassembled WGS sequence"/>
</dbReference>
<evidence type="ECO:0000256" key="1">
    <source>
        <dbReference type="ARBA" id="ARBA00012513"/>
    </source>
</evidence>
<dbReference type="SMART" id="SM00220">
    <property type="entry name" value="S_TKc"/>
    <property type="match status" value="1"/>
</dbReference>
<dbReference type="InterPro" id="IPR017441">
    <property type="entry name" value="Protein_kinase_ATP_BS"/>
</dbReference>
<sequence length="580" mass="67798">MYTVHESCKNNNSGAVKIFECEISNYQPCLIERGINHSKESYQKDSNLDEILKNNQNEYFDSLDISDEMSDYSSTFKDKYITNYNSDSNQINKLSTKFKTCLQTSNQKNKCVLTPKKNKICNIGGFKDTYWYRRIRGWEKIIDEKYNSVYSSYERKEMIGTGTYAKVWLLQDKITGQKYAGKLLEPHTYPSDTVDRIERMFQSEIENLIESQCPGVVRLHKIVVGPEGCLLVQDYVDDGTIWRENCCADEDEAFLHFIQLVQSVLYFQDKGVVHRDLKPTNILRYSNKTIVIGDFGWSEKIDKLHLSPSEWPGTLEINPPEVLTFKGPLTEKIDNYAIGMNLLLFLTGRFICRQKGLDVTEAAPYILKVVELIRHDFSSKILKKNKNHYFMWEMFIGFTDPNPTNRWSIQKALFHPECIQQLIYCFKKKYQVLWHPKILAIIQSNIVIPNILCNNKEIVKQNYKCNSKKSNSSSDLSYKYEIDQNPIITSNNKHNIGTYIIKHGYHNSIYEQALHNQNQRIRNISNYQYHISPGILHHYQTETFNEAIMPKLLPCNSPKFQYYQSQIYLNHTPTSIYKVE</sequence>